<evidence type="ECO:0000256" key="1">
    <source>
        <dbReference type="SAM" id="Coils"/>
    </source>
</evidence>
<accession>A0A8S1YMH5</accession>
<keyword evidence="2" id="KW-0732">Signal</keyword>
<dbReference type="AlphaFoldDB" id="A0A8S1YMH5"/>
<name>A0A8S1YMH5_9CILI</name>
<proteinExistence type="predicted"/>
<comment type="caution">
    <text evidence="3">The sequence shown here is derived from an EMBL/GenBank/DDBJ whole genome shotgun (WGS) entry which is preliminary data.</text>
</comment>
<protein>
    <recommendedName>
        <fullName evidence="5">Transmembrane protein</fullName>
    </recommendedName>
</protein>
<gene>
    <name evidence="3" type="ORF">PPENT_87.1.T1830012</name>
</gene>
<feature type="coiled-coil region" evidence="1">
    <location>
        <begin position="158"/>
        <end position="185"/>
    </location>
</feature>
<keyword evidence="1" id="KW-0175">Coiled coil</keyword>
<sequence length="191" mass="22447">MNSLTIIEAIVSATFVALAVASSEALLTHQKIFNNEFTMTLSKVEERMFIPAMVFTNFLKNPYSNYNDNIFLYHIWIFDRSCYQQILYQKQKIYTPAQSYQLLIPILQIYNYKQLMVQQHQSEKETESKLVTIIIIQTVIVNAFRWSIGKRILQQHKVTEQQSDVELLTLKIAQQQQQLQSNQNKKQESSF</sequence>
<evidence type="ECO:0000313" key="3">
    <source>
        <dbReference type="EMBL" id="CAD8213647.1"/>
    </source>
</evidence>
<dbReference type="Proteomes" id="UP000689195">
    <property type="component" value="Unassembled WGS sequence"/>
</dbReference>
<dbReference type="EMBL" id="CAJJDO010000183">
    <property type="protein sequence ID" value="CAD8213647.1"/>
    <property type="molecule type" value="Genomic_DNA"/>
</dbReference>
<evidence type="ECO:0000256" key="2">
    <source>
        <dbReference type="SAM" id="SignalP"/>
    </source>
</evidence>
<keyword evidence="4" id="KW-1185">Reference proteome</keyword>
<evidence type="ECO:0008006" key="5">
    <source>
        <dbReference type="Google" id="ProtNLM"/>
    </source>
</evidence>
<dbReference type="OrthoDB" id="191139at2759"/>
<feature type="chain" id="PRO_5035768390" description="Transmembrane protein" evidence="2">
    <location>
        <begin position="22"/>
        <end position="191"/>
    </location>
</feature>
<feature type="signal peptide" evidence="2">
    <location>
        <begin position="1"/>
        <end position="21"/>
    </location>
</feature>
<organism evidence="3 4">
    <name type="scientific">Paramecium pentaurelia</name>
    <dbReference type="NCBI Taxonomy" id="43138"/>
    <lineage>
        <taxon>Eukaryota</taxon>
        <taxon>Sar</taxon>
        <taxon>Alveolata</taxon>
        <taxon>Ciliophora</taxon>
        <taxon>Intramacronucleata</taxon>
        <taxon>Oligohymenophorea</taxon>
        <taxon>Peniculida</taxon>
        <taxon>Parameciidae</taxon>
        <taxon>Paramecium</taxon>
    </lineage>
</organism>
<reference evidence="3" key="1">
    <citation type="submission" date="2021-01" db="EMBL/GenBank/DDBJ databases">
        <authorList>
            <consortium name="Genoscope - CEA"/>
            <person name="William W."/>
        </authorList>
    </citation>
    <scope>NUCLEOTIDE SEQUENCE</scope>
</reference>
<evidence type="ECO:0000313" key="4">
    <source>
        <dbReference type="Proteomes" id="UP000689195"/>
    </source>
</evidence>